<dbReference type="InterPro" id="IPR023827">
    <property type="entry name" value="Peptidase_S8_Asp-AS"/>
</dbReference>
<dbReference type="GO" id="GO:0006508">
    <property type="term" value="P:proteolysis"/>
    <property type="evidence" value="ECO:0007669"/>
    <property type="project" value="UniProtKB-KW"/>
</dbReference>
<evidence type="ECO:0000256" key="5">
    <source>
        <dbReference type="ARBA" id="ARBA00023145"/>
    </source>
</evidence>
<gene>
    <name evidence="12" type="ORF">TGDOM2_248760</name>
</gene>
<dbReference type="InterPro" id="IPR015500">
    <property type="entry name" value="Peptidase_S8_subtilisin-rel"/>
</dbReference>
<dbReference type="InterPro" id="IPR023828">
    <property type="entry name" value="Peptidase_S8_Ser-AS"/>
</dbReference>
<name>A0A086KQ29_TOXGO</name>
<feature type="active site" description="Charge relay system" evidence="8">
    <location>
        <position position="270"/>
    </location>
</feature>
<feature type="domain" description="Peptidase S8/S53" evidence="11">
    <location>
        <begin position="265"/>
        <end position="517"/>
    </location>
</feature>
<evidence type="ECO:0000256" key="1">
    <source>
        <dbReference type="ARBA" id="ARBA00011073"/>
    </source>
</evidence>
<dbReference type="EC" id="3.4.21.62" evidence="7"/>
<dbReference type="PROSITE" id="PS00136">
    <property type="entry name" value="SUBTILASE_ASP"/>
    <property type="match status" value="1"/>
</dbReference>
<evidence type="ECO:0000256" key="3">
    <source>
        <dbReference type="ARBA" id="ARBA00022801"/>
    </source>
</evidence>
<evidence type="ECO:0000313" key="13">
    <source>
        <dbReference type="Proteomes" id="UP000028837"/>
    </source>
</evidence>
<evidence type="ECO:0000256" key="10">
    <source>
        <dbReference type="SAM" id="MobiDB-lite"/>
    </source>
</evidence>
<evidence type="ECO:0000256" key="6">
    <source>
        <dbReference type="ARBA" id="ARBA00023529"/>
    </source>
</evidence>
<keyword evidence="2 8" id="KW-0645">Protease</keyword>
<dbReference type="InterPro" id="IPR034204">
    <property type="entry name" value="PfSUB1-like_cat_dom"/>
</dbReference>
<keyword evidence="4 8" id="KW-0720">Serine protease</keyword>
<dbReference type="CDD" id="cd07473">
    <property type="entry name" value="Peptidases_S8_Subtilisin_like"/>
    <property type="match status" value="1"/>
</dbReference>
<reference evidence="12 13" key="1">
    <citation type="submission" date="2014-02" db="EMBL/GenBank/DDBJ databases">
        <authorList>
            <person name="Sibley D."/>
            <person name="Venepally P."/>
            <person name="Karamycheva S."/>
            <person name="Hadjithomas M."/>
            <person name="Khan A."/>
            <person name="Brunk B."/>
            <person name="Roos D."/>
            <person name="Caler E."/>
            <person name="Lorenzi H."/>
        </authorList>
    </citation>
    <scope>NUCLEOTIDE SEQUENCE [LARGE SCALE GENOMIC DNA]</scope>
    <source>
        <strain evidence="12 13">GAB2-2007-GAL-DOM2</strain>
    </source>
</reference>
<evidence type="ECO:0000313" key="12">
    <source>
        <dbReference type="EMBL" id="KFG46497.1"/>
    </source>
</evidence>
<evidence type="ECO:0000259" key="11">
    <source>
        <dbReference type="Pfam" id="PF00082"/>
    </source>
</evidence>
<dbReference type="EMBL" id="AHZU02000269">
    <property type="protein sequence ID" value="KFG46497.1"/>
    <property type="molecule type" value="Genomic_DNA"/>
</dbReference>
<comment type="caution">
    <text evidence="12">The sequence shown here is derived from an EMBL/GenBank/DDBJ whole genome shotgun (WGS) entry which is preliminary data.</text>
</comment>
<evidence type="ECO:0000256" key="4">
    <source>
        <dbReference type="ARBA" id="ARBA00022825"/>
    </source>
</evidence>
<dbReference type="InterPro" id="IPR036852">
    <property type="entry name" value="Peptidase_S8/S53_dom_sf"/>
</dbReference>
<feature type="compositionally biased region" description="Basic and acidic residues" evidence="10">
    <location>
        <begin position="188"/>
        <end position="198"/>
    </location>
</feature>
<comment type="similarity">
    <text evidence="1 8 9">Belongs to the peptidase S8 family.</text>
</comment>
<dbReference type="Pfam" id="PF00082">
    <property type="entry name" value="Peptidase_S8"/>
    <property type="match status" value="1"/>
</dbReference>
<dbReference type="Gene3D" id="3.40.50.200">
    <property type="entry name" value="Peptidase S8/S53 domain"/>
    <property type="match status" value="1"/>
</dbReference>
<dbReference type="AlphaFoldDB" id="A0A086KQ29"/>
<dbReference type="VEuPathDB" id="ToxoDB:TGDOM2_248760"/>
<evidence type="ECO:0000256" key="8">
    <source>
        <dbReference type="PROSITE-ProRule" id="PRU01240"/>
    </source>
</evidence>
<feature type="active site" description="Charge relay system" evidence="8">
    <location>
        <position position="485"/>
    </location>
</feature>
<protein>
    <recommendedName>
        <fullName evidence="7">subtilisin</fullName>
        <ecNumber evidence="7">3.4.21.62</ecNumber>
    </recommendedName>
</protein>
<keyword evidence="5" id="KW-0865">Zymogen</keyword>
<evidence type="ECO:0000256" key="2">
    <source>
        <dbReference type="ARBA" id="ARBA00022670"/>
    </source>
</evidence>
<dbReference type="GO" id="GO:0004252">
    <property type="term" value="F:serine-type endopeptidase activity"/>
    <property type="evidence" value="ECO:0007669"/>
    <property type="project" value="UniProtKB-UniRule"/>
</dbReference>
<dbReference type="PANTHER" id="PTHR43399">
    <property type="entry name" value="SUBTILISIN-RELATED"/>
    <property type="match status" value="1"/>
</dbReference>
<feature type="active site" description="Charge relay system" evidence="8">
    <location>
        <position position="325"/>
    </location>
</feature>
<dbReference type="InterPro" id="IPR051048">
    <property type="entry name" value="Peptidase_S8/S53_subtilisin"/>
</dbReference>
<dbReference type="SUPFAM" id="SSF52743">
    <property type="entry name" value="Subtilisin-like"/>
    <property type="match status" value="1"/>
</dbReference>
<dbReference type="InterPro" id="IPR022398">
    <property type="entry name" value="Peptidase_S8_His-AS"/>
</dbReference>
<feature type="region of interest" description="Disordered" evidence="10">
    <location>
        <begin position="188"/>
        <end position="213"/>
    </location>
</feature>
<sequence>MAGCRERGRSLWLLSTLFLAFSGTPFRLPLIAFAATNGPHGTTLLLTYMPECVDSGATMRALRRSLSRNSAYKASHKSGLRMNESAHEGIEAIPLTARVIDEYAAYRTKVISLDSAKQPEQVGEDFEPVRCSISEESLKRVGVDVIELRNCEMVGGDEMKEALETDPCVASVEYDEELSIDSLQFPAAERDTSEDDPHANSPSPSSDRFSHRRRIATTSPSAANSIGEPLVSVDAPADGGAGYWRDKSGLNDSLYDLADCDPKRVVAVIDTGVSYTHPALVKNMWVNQNEISGNGIDDDSNGFIDDVYGFNFRENKGDPMDDHGHGTHVAGIIGAIKDQNSRVKGVCGNTSIAALKFMGANGNGSTSDAIKALNYAVQMGIPLSCNSWGGPTWSEALIAALEAAESVGHLFIAAAGNQGRNTDEIPHYPASYRLANVVSVAATNSEDQLAPFSNRGAATVDLAAPGVKILSTFPPDQFRELSGTSMATPVVAGVAAILMSLPYKDTKQIKTALVNGVDKMPATQGFVKSGGRVNASRSLSWLALELDLGEDMKARRKETEIEVNDTEVEEGRIEHSLAVEPVAA</sequence>
<keyword evidence="3 8" id="KW-0378">Hydrolase</keyword>
<dbReference type="OrthoDB" id="531541at2759"/>
<evidence type="ECO:0000256" key="9">
    <source>
        <dbReference type="RuleBase" id="RU003355"/>
    </source>
</evidence>
<dbReference type="PROSITE" id="PS51892">
    <property type="entry name" value="SUBTILASE"/>
    <property type="match status" value="1"/>
</dbReference>
<dbReference type="Proteomes" id="UP000028837">
    <property type="component" value="Unassembled WGS sequence"/>
</dbReference>
<accession>A0A086KQ29</accession>
<evidence type="ECO:0000256" key="7">
    <source>
        <dbReference type="ARBA" id="ARBA00023619"/>
    </source>
</evidence>
<dbReference type="InterPro" id="IPR000209">
    <property type="entry name" value="Peptidase_S8/S53_dom"/>
</dbReference>
<comment type="catalytic activity">
    <reaction evidence="6">
        <text>Hydrolysis of proteins with broad specificity for peptide bonds, and a preference for a large uncharged residue in P1. Hydrolyzes peptide amides.</text>
        <dbReference type="EC" id="3.4.21.62"/>
    </reaction>
</comment>
<proteinExistence type="inferred from homology"/>
<dbReference type="PROSITE" id="PS00138">
    <property type="entry name" value="SUBTILASE_SER"/>
    <property type="match status" value="1"/>
</dbReference>
<organism evidence="12 13">
    <name type="scientific">Toxoplasma gondii GAB2-2007-GAL-DOM2</name>
    <dbReference type="NCBI Taxonomy" id="1130820"/>
    <lineage>
        <taxon>Eukaryota</taxon>
        <taxon>Sar</taxon>
        <taxon>Alveolata</taxon>
        <taxon>Apicomplexa</taxon>
        <taxon>Conoidasida</taxon>
        <taxon>Coccidia</taxon>
        <taxon>Eucoccidiorida</taxon>
        <taxon>Eimeriorina</taxon>
        <taxon>Sarcocystidae</taxon>
        <taxon>Toxoplasma</taxon>
    </lineage>
</organism>
<dbReference type="PANTHER" id="PTHR43399:SF4">
    <property type="entry name" value="CELL WALL-ASSOCIATED PROTEASE"/>
    <property type="match status" value="1"/>
</dbReference>
<dbReference type="PRINTS" id="PR00723">
    <property type="entry name" value="SUBTILISIN"/>
</dbReference>
<dbReference type="PROSITE" id="PS00137">
    <property type="entry name" value="SUBTILASE_HIS"/>
    <property type="match status" value="1"/>
</dbReference>